<gene>
    <name evidence="2" type="ORF">Q9L58_002334</name>
</gene>
<comment type="caution">
    <text evidence="2">The sequence shown here is derived from an EMBL/GenBank/DDBJ whole genome shotgun (WGS) entry which is preliminary data.</text>
</comment>
<keyword evidence="3" id="KW-1185">Reference proteome</keyword>
<evidence type="ECO:0000313" key="3">
    <source>
        <dbReference type="Proteomes" id="UP001447188"/>
    </source>
</evidence>
<feature type="region of interest" description="Disordered" evidence="1">
    <location>
        <begin position="255"/>
        <end position="291"/>
    </location>
</feature>
<protein>
    <submittedName>
        <fullName evidence="2">Uncharacterized protein</fullName>
    </submittedName>
</protein>
<evidence type="ECO:0000256" key="1">
    <source>
        <dbReference type="SAM" id="MobiDB-lite"/>
    </source>
</evidence>
<sequence length="307" mass="34253">MENPVFKELLTVLPDWSARLRVFSTRYPEVPEPPLSRKRRPSVSEDEKLAAAAAEPVATVVGPHPIRPAADDVVVKGGEELPPAPKQMSKMSAKPTAPKLKFSAINGPAIYYDGEAQTALYQCWTTLNAKRGLLRKEMMGIRRRKIMSLPTANYGYSDEESEEEVEVETKETPEERKTRMAEEKRQAEVERKKAEREKKSAEILEFIDSCLDKAAKGCENAAFLWLKGEGCSGHVNFIAGRMGDAVDRINAEILKASQPEGEVEEQEDDDEGLGADADMEDAEPSLPRKIDEMQRIIRPVRRAGVFP</sequence>
<feature type="region of interest" description="Disordered" evidence="1">
    <location>
        <begin position="29"/>
        <end position="48"/>
    </location>
</feature>
<feature type="region of interest" description="Disordered" evidence="1">
    <location>
        <begin position="155"/>
        <end position="191"/>
    </location>
</feature>
<organism evidence="2 3">
    <name type="scientific">Discina gigas</name>
    <dbReference type="NCBI Taxonomy" id="1032678"/>
    <lineage>
        <taxon>Eukaryota</taxon>
        <taxon>Fungi</taxon>
        <taxon>Dikarya</taxon>
        <taxon>Ascomycota</taxon>
        <taxon>Pezizomycotina</taxon>
        <taxon>Pezizomycetes</taxon>
        <taxon>Pezizales</taxon>
        <taxon>Discinaceae</taxon>
        <taxon>Discina</taxon>
    </lineage>
</organism>
<name>A0ABR3GRQ0_9PEZI</name>
<accession>A0ABR3GRQ0</accession>
<reference evidence="2 3" key="1">
    <citation type="submission" date="2024-02" db="EMBL/GenBank/DDBJ databases">
        <title>Discinaceae phylogenomics.</title>
        <authorList>
            <person name="Dirks A.C."/>
            <person name="James T.Y."/>
        </authorList>
    </citation>
    <scope>NUCLEOTIDE SEQUENCE [LARGE SCALE GENOMIC DNA]</scope>
    <source>
        <strain evidence="2 3">ACD0624</strain>
    </source>
</reference>
<evidence type="ECO:0000313" key="2">
    <source>
        <dbReference type="EMBL" id="KAL0638608.1"/>
    </source>
</evidence>
<feature type="compositionally biased region" description="Basic and acidic residues" evidence="1">
    <location>
        <begin position="167"/>
        <end position="191"/>
    </location>
</feature>
<proteinExistence type="predicted"/>
<feature type="compositionally biased region" description="Acidic residues" evidence="1">
    <location>
        <begin position="261"/>
        <end position="283"/>
    </location>
</feature>
<dbReference type="Proteomes" id="UP001447188">
    <property type="component" value="Unassembled WGS sequence"/>
</dbReference>
<dbReference type="EMBL" id="JBBBZM010000020">
    <property type="protein sequence ID" value="KAL0638608.1"/>
    <property type="molecule type" value="Genomic_DNA"/>
</dbReference>
<feature type="compositionally biased region" description="Acidic residues" evidence="1">
    <location>
        <begin position="157"/>
        <end position="166"/>
    </location>
</feature>